<dbReference type="RefSeq" id="WP_174925655.1">
    <property type="nucleotide sequence ID" value="NZ_CABVLY010000004.1"/>
</dbReference>
<proteinExistence type="predicted"/>
<reference evidence="1 2" key="1">
    <citation type="submission" date="2021-02" db="EMBL/GenBank/DDBJ databases">
        <title>Draft genome of the type strains Burkholderia anthina DSM16086.</title>
        <authorList>
            <person name="Hertel R."/>
            <person name="Meissner J."/>
            <person name="Poehlein A."/>
            <person name="Daniel R."/>
            <person name="Commichau F.M."/>
        </authorList>
    </citation>
    <scope>NUCLEOTIDE SEQUENCE [LARGE SCALE GENOMIC DNA]</scope>
    <source>
        <strain evidence="1 2">DSM 16086</strain>
    </source>
</reference>
<evidence type="ECO:0000313" key="1">
    <source>
        <dbReference type="EMBL" id="MBM2766447.1"/>
    </source>
</evidence>
<gene>
    <name evidence="1" type="ORF">JQK92_08425</name>
</gene>
<keyword evidence="2" id="KW-1185">Reference proteome</keyword>
<name>A0ABS2B0D5_9BURK</name>
<dbReference type="GeneID" id="56499552"/>
<dbReference type="EMBL" id="JAFCIQ010000004">
    <property type="protein sequence ID" value="MBM2766447.1"/>
    <property type="molecule type" value="Genomic_DNA"/>
</dbReference>
<protein>
    <submittedName>
        <fullName evidence="1">Uncharacterized protein</fullName>
    </submittedName>
</protein>
<evidence type="ECO:0000313" key="2">
    <source>
        <dbReference type="Proteomes" id="UP000755577"/>
    </source>
</evidence>
<sequence length="201" mass="22299">MSRLRCRLAALPGKTRARGRARALERHAHLARRAARRSRFFGTFGALPWIDRGPIANRPGSSADRPQIVRAEFDRLSGLRCERVGVTRKARHVPLLHVAPASARPAFEPAGRERVAHARGFVRVRHARRFGTGRAWAVAPAGFDGTGNLPTNVSTARPRPFAGQTALRRGTQQIMLRRRLKTVESYRAAAPNRDNPHFGDA</sequence>
<accession>A0ABS2B0D5</accession>
<dbReference type="Proteomes" id="UP000755577">
    <property type="component" value="Unassembled WGS sequence"/>
</dbReference>
<comment type="caution">
    <text evidence="1">The sequence shown here is derived from an EMBL/GenBank/DDBJ whole genome shotgun (WGS) entry which is preliminary data.</text>
</comment>
<organism evidence="1 2">
    <name type="scientific">Burkholderia anthina</name>
    <dbReference type="NCBI Taxonomy" id="179879"/>
    <lineage>
        <taxon>Bacteria</taxon>
        <taxon>Pseudomonadati</taxon>
        <taxon>Pseudomonadota</taxon>
        <taxon>Betaproteobacteria</taxon>
        <taxon>Burkholderiales</taxon>
        <taxon>Burkholderiaceae</taxon>
        <taxon>Burkholderia</taxon>
        <taxon>Burkholderia cepacia complex</taxon>
    </lineage>
</organism>